<comment type="subcellular location">
    <subcellularLocation>
        <location evidence="2 13">Cytoplasm</location>
    </subcellularLocation>
</comment>
<feature type="short sequence motif" description="'HIGH' region" evidence="13">
    <location>
        <begin position="10"/>
        <end position="20"/>
    </location>
</feature>
<dbReference type="STRING" id="1450648.CLORY_15460"/>
<dbReference type="SUPFAM" id="SSF47323">
    <property type="entry name" value="Anticodon-binding domain of a subclass of class I aminoacyl-tRNA synthetases"/>
    <property type="match status" value="1"/>
</dbReference>
<organism evidence="16 17">
    <name type="scientific">Clostridium oryzae</name>
    <dbReference type="NCBI Taxonomy" id="1450648"/>
    <lineage>
        <taxon>Bacteria</taxon>
        <taxon>Bacillati</taxon>
        <taxon>Bacillota</taxon>
        <taxon>Clostridia</taxon>
        <taxon>Eubacteriales</taxon>
        <taxon>Clostridiaceae</taxon>
        <taxon>Clostridium</taxon>
    </lineage>
</organism>
<dbReference type="InterPro" id="IPR001412">
    <property type="entry name" value="aa-tRNA-synth_I_CS"/>
</dbReference>
<keyword evidence="6 13" id="KW-0479">Metal-binding</keyword>
<evidence type="ECO:0000256" key="10">
    <source>
        <dbReference type="ARBA" id="ARBA00022917"/>
    </source>
</evidence>
<evidence type="ECO:0000259" key="15">
    <source>
        <dbReference type="Pfam" id="PF09334"/>
    </source>
</evidence>
<protein>
    <recommendedName>
        <fullName evidence="13">Methionine--tRNA ligase</fullName>
        <ecNumber evidence="13">6.1.1.10</ecNumber>
    </recommendedName>
    <alternativeName>
        <fullName evidence="13">Methionyl-tRNA synthetase</fullName>
        <shortName evidence="13">MetRS</shortName>
    </alternativeName>
</protein>
<dbReference type="InterPro" id="IPR014729">
    <property type="entry name" value="Rossmann-like_a/b/a_fold"/>
</dbReference>
<dbReference type="EMBL" id="MZGV01000012">
    <property type="protein sequence ID" value="OPJ62922.1"/>
    <property type="molecule type" value="Genomic_DNA"/>
</dbReference>
<dbReference type="InterPro" id="IPR029038">
    <property type="entry name" value="MetRS_Zn"/>
</dbReference>
<dbReference type="InterPro" id="IPR014758">
    <property type="entry name" value="Met-tRNA_synth"/>
</dbReference>
<evidence type="ECO:0000313" key="16">
    <source>
        <dbReference type="EMBL" id="OPJ62922.1"/>
    </source>
</evidence>
<evidence type="ECO:0000256" key="5">
    <source>
        <dbReference type="ARBA" id="ARBA00022598"/>
    </source>
</evidence>
<dbReference type="Proteomes" id="UP000190080">
    <property type="component" value="Unassembled WGS sequence"/>
</dbReference>
<evidence type="ECO:0000256" key="6">
    <source>
        <dbReference type="ARBA" id="ARBA00022723"/>
    </source>
</evidence>
<evidence type="ECO:0000313" key="17">
    <source>
        <dbReference type="Proteomes" id="UP000190080"/>
    </source>
</evidence>
<evidence type="ECO:0000256" key="12">
    <source>
        <dbReference type="ARBA" id="ARBA00047364"/>
    </source>
</evidence>
<dbReference type="NCBIfam" id="NF001100">
    <property type="entry name" value="PRK00133.1"/>
    <property type="match status" value="1"/>
</dbReference>
<proteinExistence type="inferred from homology"/>
<dbReference type="PROSITE" id="PS00178">
    <property type="entry name" value="AA_TRNA_LIGASE_I"/>
    <property type="match status" value="1"/>
</dbReference>
<dbReference type="InterPro" id="IPR033911">
    <property type="entry name" value="MetRS_core"/>
</dbReference>
<dbReference type="GO" id="GO:0046872">
    <property type="term" value="F:metal ion binding"/>
    <property type="evidence" value="ECO:0007669"/>
    <property type="project" value="UniProtKB-KW"/>
</dbReference>
<dbReference type="InterPro" id="IPR023458">
    <property type="entry name" value="Met-tRNA_ligase_1"/>
</dbReference>
<evidence type="ECO:0000256" key="8">
    <source>
        <dbReference type="ARBA" id="ARBA00022833"/>
    </source>
</evidence>
<evidence type="ECO:0000256" key="1">
    <source>
        <dbReference type="ARBA" id="ARBA00003314"/>
    </source>
</evidence>
<reference evidence="16 17" key="1">
    <citation type="submission" date="2017-03" db="EMBL/GenBank/DDBJ databases">
        <title>Genome sequence of Clostridium oryzae DSM 28571.</title>
        <authorList>
            <person name="Poehlein A."/>
            <person name="Daniel R."/>
        </authorList>
    </citation>
    <scope>NUCLEOTIDE SEQUENCE [LARGE SCALE GENOMIC DNA]</scope>
    <source>
        <strain evidence="16 17">DSM 28571</strain>
    </source>
</reference>
<dbReference type="SUPFAM" id="SSF52374">
    <property type="entry name" value="Nucleotidylyl transferase"/>
    <property type="match status" value="1"/>
</dbReference>
<dbReference type="RefSeq" id="WP_079422965.1">
    <property type="nucleotide sequence ID" value="NZ_MZGV01000012.1"/>
</dbReference>
<feature type="binding site" evidence="13">
    <location>
        <position position="144"/>
    </location>
    <ligand>
        <name>Zn(2+)</name>
        <dbReference type="ChEBI" id="CHEBI:29105"/>
    </ligand>
</feature>
<dbReference type="NCBIfam" id="TIGR00398">
    <property type="entry name" value="metG"/>
    <property type="match status" value="1"/>
</dbReference>
<comment type="catalytic activity">
    <reaction evidence="12 13">
        <text>tRNA(Met) + L-methionine + ATP = L-methionyl-tRNA(Met) + AMP + diphosphate</text>
        <dbReference type="Rhea" id="RHEA:13481"/>
        <dbReference type="Rhea" id="RHEA-COMP:9667"/>
        <dbReference type="Rhea" id="RHEA-COMP:9698"/>
        <dbReference type="ChEBI" id="CHEBI:30616"/>
        <dbReference type="ChEBI" id="CHEBI:33019"/>
        <dbReference type="ChEBI" id="CHEBI:57844"/>
        <dbReference type="ChEBI" id="CHEBI:78442"/>
        <dbReference type="ChEBI" id="CHEBI:78530"/>
        <dbReference type="ChEBI" id="CHEBI:456215"/>
        <dbReference type="EC" id="6.1.1.10"/>
    </reaction>
</comment>
<evidence type="ECO:0000256" key="3">
    <source>
        <dbReference type="ARBA" id="ARBA00008258"/>
    </source>
</evidence>
<dbReference type="PANTHER" id="PTHR45765">
    <property type="entry name" value="METHIONINE--TRNA LIGASE"/>
    <property type="match status" value="1"/>
</dbReference>
<keyword evidence="4 13" id="KW-0963">Cytoplasm</keyword>
<evidence type="ECO:0000256" key="7">
    <source>
        <dbReference type="ARBA" id="ARBA00022741"/>
    </source>
</evidence>
<keyword evidence="5 13" id="KW-0436">Ligase</keyword>
<dbReference type="InterPro" id="IPR015413">
    <property type="entry name" value="Methionyl/Leucyl_tRNA_Synth"/>
</dbReference>
<name>A0A1V4ISC6_9CLOT</name>
<dbReference type="InterPro" id="IPR009080">
    <property type="entry name" value="tRNAsynth_Ia_anticodon-bd"/>
</dbReference>
<dbReference type="Gene3D" id="1.10.730.10">
    <property type="entry name" value="Isoleucyl-tRNA Synthetase, Domain 1"/>
    <property type="match status" value="1"/>
</dbReference>
<accession>A0A1V4ISC6</accession>
<keyword evidence="10 13" id="KW-0648">Protein biosynthesis</keyword>
<comment type="cofactor">
    <cofactor evidence="13">
        <name>Zn(2+)</name>
        <dbReference type="ChEBI" id="CHEBI:29105"/>
    </cofactor>
    <text evidence="13">Binds 1 zinc ion per subunit.</text>
</comment>
<keyword evidence="8 13" id="KW-0862">Zinc</keyword>
<feature type="short sequence motif" description="'KMSKS' region" evidence="13">
    <location>
        <begin position="326"/>
        <end position="330"/>
    </location>
</feature>
<feature type="binding site" evidence="13">
    <location>
        <position position="156"/>
    </location>
    <ligand>
        <name>Zn(2+)</name>
        <dbReference type="ChEBI" id="CHEBI:29105"/>
    </ligand>
</feature>
<evidence type="ECO:0000256" key="2">
    <source>
        <dbReference type="ARBA" id="ARBA00004496"/>
    </source>
</evidence>
<comment type="subunit">
    <text evidence="13">Monomer.</text>
</comment>
<dbReference type="GO" id="GO:0006431">
    <property type="term" value="P:methionyl-tRNA aminoacylation"/>
    <property type="evidence" value="ECO:0007669"/>
    <property type="project" value="UniProtKB-UniRule"/>
</dbReference>
<comment type="similarity">
    <text evidence="3 13">Belongs to the class-I aminoacyl-tRNA synthetase family. MetG type 1 subfamily.</text>
</comment>
<evidence type="ECO:0000259" key="14">
    <source>
        <dbReference type="Pfam" id="PF08264"/>
    </source>
</evidence>
<feature type="domain" description="Methionyl/Leucyl tRNA synthetase" evidence="15">
    <location>
        <begin position="4"/>
        <end position="390"/>
    </location>
</feature>
<evidence type="ECO:0000256" key="4">
    <source>
        <dbReference type="ARBA" id="ARBA00022490"/>
    </source>
</evidence>
<dbReference type="OrthoDB" id="9810191at2"/>
<dbReference type="SUPFAM" id="SSF57770">
    <property type="entry name" value="Methionyl-tRNA synthetase (MetRS), Zn-domain"/>
    <property type="match status" value="1"/>
</dbReference>
<feature type="binding site" evidence="13">
    <location>
        <position position="153"/>
    </location>
    <ligand>
        <name>Zn(2+)</name>
        <dbReference type="ChEBI" id="CHEBI:29105"/>
    </ligand>
</feature>
<dbReference type="Gene3D" id="3.40.50.620">
    <property type="entry name" value="HUPs"/>
    <property type="match status" value="1"/>
</dbReference>
<feature type="binding site" evidence="13">
    <location>
        <position position="141"/>
    </location>
    <ligand>
        <name>Zn(2+)</name>
        <dbReference type="ChEBI" id="CHEBI:29105"/>
    </ligand>
</feature>
<dbReference type="PANTHER" id="PTHR45765:SF1">
    <property type="entry name" value="METHIONINE--TRNA LIGASE, CYTOPLASMIC"/>
    <property type="match status" value="1"/>
</dbReference>
<dbReference type="Pfam" id="PF08264">
    <property type="entry name" value="Anticodon_1"/>
    <property type="match status" value="1"/>
</dbReference>
<dbReference type="InterPro" id="IPR041872">
    <property type="entry name" value="Anticodon_Met"/>
</dbReference>
<dbReference type="FunFam" id="2.20.28.20:FF:000001">
    <property type="entry name" value="Methionine--tRNA ligase"/>
    <property type="match status" value="1"/>
</dbReference>
<dbReference type="EC" id="6.1.1.10" evidence="13"/>
<evidence type="ECO:0000256" key="11">
    <source>
        <dbReference type="ARBA" id="ARBA00023146"/>
    </source>
</evidence>
<dbReference type="AlphaFoldDB" id="A0A1V4ISC6"/>
<comment type="function">
    <text evidence="1 13">Is required not only for elongation of protein synthesis but also for the initiation of all mRNA translation through initiator tRNA(fMet) aminoacylation.</text>
</comment>
<dbReference type="PRINTS" id="PR01041">
    <property type="entry name" value="TRNASYNTHMET"/>
</dbReference>
<dbReference type="Pfam" id="PF09334">
    <property type="entry name" value="tRNA-synt_1g"/>
    <property type="match status" value="1"/>
</dbReference>
<dbReference type="CDD" id="cd07957">
    <property type="entry name" value="Anticodon_Ia_Met"/>
    <property type="match status" value="1"/>
</dbReference>
<dbReference type="CDD" id="cd00814">
    <property type="entry name" value="MetRS_core"/>
    <property type="match status" value="1"/>
</dbReference>
<dbReference type="GO" id="GO:0005829">
    <property type="term" value="C:cytosol"/>
    <property type="evidence" value="ECO:0007669"/>
    <property type="project" value="TreeGrafter"/>
</dbReference>
<comment type="caution">
    <text evidence="16">The sequence shown here is derived from an EMBL/GenBank/DDBJ whole genome shotgun (WGS) entry which is preliminary data.</text>
</comment>
<feature type="binding site" evidence="13">
    <location>
        <position position="329"/>
    </location>
    <ligand>
        <name>ATP</name>
        <dbReference type="ChEBI" id="CHEBI:30616"/>
    </ligand>
</feature>
<keyword evidence="17" id="KW-1185">Reference proteome</keyword>
<keyword evidence="7 13" id="KW-0547">Nucleotide-binding</keyword>
<sequence>MSIFIGGAWPYANGSLHLGHVTALLPGDILARYYRSKGEDVLYVSGSDCHGTPISIRAKKEGVEPKDIAHKYHEEFADCFNKLGFTYDLYTRTDDQFHKEEVKRIFTLLYENGYIYEKEQKQLFCANCNQFLPDRFVEGICPHCGSKARGDQCDNCSTLLDPLELKERRCKNCGNEPVVRKTKQLFFKLSAFQKILEEYLNSAKGWRLNAINMTERYLKEGLRDRAVSRDLPWGIDIPIKGFEDKKLYVWVDAVLGYLTASKHWAQINNKDWKKFWNNSSFAYYVHGKDNIPFHTIILPALLKGAKDYKLPDKIISSEYLTIEGKKLSTSNNWAVWVKDMLQNYNPDAIRYFLIINAPEKRDTDFSWREFVNSNNGELVGAYGNLVNRTLVFIQKYFNNTIPEGNINENILNELTLMYKKCGEKIESGEFKSALEDIFEFVRSMNKYFDAQKPWITVKEDVASCGNVIYNCTEAIANLSNLLEPFLPFSSFKVRRWIGVREASWSYVKAKANQKIEDTRILFDRIDKKVIEYEINKLGK</sequence>
<evidence type="ECO:0000256" key="13">
    <source>
        <dbReference type="HAMAP-Rule" id="MF_00098"/>
    </source>
</evidence>
<dbReference type="Gene3D" id="2.20.28.20">
    <property type="entry name" value="Methionyl-tRNA synthetase, Zn-domain"/>
    <property type="match status" value="1"/>
</dbReference>
<dbReference type="GO" id="GO:0004825">
    <property type="term" value="F:methionine-tRNA ligase activity"/>
    <property type="evidence" value="ECO:0007669"/>
    <property type="project" value="UniProtKB-UniRule"/>
</dbReference>
<gene>
    <name evidence="16" type="primary">metG_1</name>
    <name evidence="13" type="synonym">metG</name>
    <name evidence="16" type="ORF">CLORY_15460</name>
</gene>
<dbReference type="HAMAP" id="MF_00098">
    <property type="entry name" value="Met_tRNA_synth_type1"/>
    <property type="match status" value="1"/>
</dbReference>
<keyword evidence="11 13" id="KW-0030">Aminoacyl-tRNA synthetase</keyword>
<feature type="domain" description="Methionyl/Valyl/Leucyl/Isoleucyl-tRNA synthetase anticodon-binding" evidence="14">
    <location>
        <begin position="409"/>
        <end position="494"/>
    </location>
</feature>
<dbReference type="InterPro" id="IPR013155">
    <property type="entry name" value="M/V/L/I-tRNA-synth_anticd-bd"/>
</dbReference>
<keyword evidence="9 13" id="KW-0067">ATP-binding</keyword>
<dbReference type="GO" id="GO:0005524">
    <property type="term" value="F:ATP binding"/>
    <property type="evidence" value="ECO:0007669"/>
    <property type="project" value="UniProtKB-UniRule"/>
</dbReference>
<evidence type="ECO:0000256" key="9">
    <source>
        <dbReference type="ARBA" id="ARBA00022840"/>
    </source>
</evidence>